<keyword evidence="1" id="KW-0677">Repeat</keyword>
<organism evidence="3 4">
    <name type="scientific">Rhamnusium bicolor</name>
    <dbReference type="NCBI Taxonomy" id="1586634"/>
    <lineage>
        <taxon>Eukaryota</taxon>
        <taxon>Metazoa</taxon>
        <taxon>Ecdysozoa</taxon>
        <taxon>Arthropoda</taxon>
        <taxon>Hexapoda</taxon>
        <taxon>Insecta</taxon>
        <taxon>Pterygota</taxon>
        <taxon>Neoptera</taxon>
        <taxon>Endopterygota</taxon>
        <taxon>Coleoptera</taxon>
        <taxon>Polyphaga</taxon>
        <taxon>Cucujiformia</taxon>
        <taxon>Chrysomeloidea</taxon>
        <taxon>Cerambycidae</taxon>
        <taxon>Lepturinae</taxon>
        <taxon>Rhagiini</taxon>
        <taxon>Rhamnusium</taxon>
    </lineage>
</organism>
<dbReference type="AlphaFoldDB" id="A0AAV8WQX5"/>
<dbReference type="PANTHER" id="PTHR15704">
    <property type="entry name" value="SUPERKILLER 3 PROTEIN-RELATED"/>
    <property type="match status" value="1"/>
</dbReference>
<dbReference type="SUPFAM" id="SSF48452">
    <property type="entry name" value="TPR-like"/>
    <property type="match status" value="1"/>
</dbReference>
<dbReference type="PANTHER" id="PTHR15704:SF7">
    <property type="entry name" value="SUPERKILLER COMPLEX PROTEIN 3"/>
    <property type="match status" value="1"/>
</dbReference>
<keyword evidence="4" id="KW-1185">Reference proteome</keyword>
<gene>
    <name evidence="3" type="ORF">NQ314_018889</name>
</gene>
<name>A0AAV8WQX5_9CUCU</name>
<dbReference type="InterPro" id="IPR011990">
    <property type="entry name" value="TPR-like_helical_dom_sf"/>
</dbReference>
<dbReference type="Gene3D" id="1.25.40.10">
    <property type="entry name" value="Tetratricopeptide repeat domain"/>
    <property type="match status" value="2"/>
</dbReference>
<evidence type="ECO:0000256" key="1">
    <source>
        <dbReference type="ARBA" id="ARBA00022737"/>
    </source>
</evidence>
<sequence length="382" mass="44088">MTDVKALLKEAREAIKNKDYETSLKLSKLILRADKTNYMALVFLGLSLQEIGPAEQAPKAFQKAIESNSTNPLAWTGLINYYEKIDTIDSKKELIKLYSTAIDLETSEKKIIEYCEKLAKLYDYGDITDISKKIFCCCKNEKIGESNCAIFGILVNLFEKNADLPPVLQNMYEECLLHLIENKESSNANYYSAYLNLLYKQKKYEDLLCHAEKMHKLFETDTISLVWIFTSLRPGLLHAWVLLARVYVKLNLFEEATQSYLTADKLLQSINYSNKVLKELLDVLSIEILSKSSKEEDWDKALELYNVKNSELKKKCLAFVIRVNINLEKHVEAKLLILDLKSSDEPWHQPPFPKNRLTASGEIRSSWLRSKDHIDLTFFKID</sequence>
<evidence type="ECO:0000256" key="2">
    <source>
        <dbReference type="ARBA" id="ARBA00022803"/>
    </source>
</evidence>
<dbReference type="GO" id="GO:0055087">
    <property type="term" value="C:Ski complex"/>
    <property type="evidence" value="ECO:0007669"/>
    <property type="project" value="InterPro"/>
</dbReference>
<evidence type="ECO:0000313" key="3">
    <source>
        <dbReference type="EMBL" id="KAJ8928551.1"/>
    </source>
</evidence>
<proteinExistence type="predicted"/>
<dbReference type="EMBL" id="JANEYF010005337">
    <property type="protein sequence ID" value="KAJ8928551.1"/>
    <property type="molecule type" value="Genomic_DNA"/>
</dbReference>
<protein>
    <submittedName>
        <fullName evidence="3">Uncharacterized protein</fullName>
    </submittedName>
</protein>
<accession>A0AAV8WQX5</accession>
<keyword evidence="2" id="KW-0802">TPR repeat</keyword>
<evidence type="ECO:0000313" key="4">
    <source>
        <dbReference type="Proteomes" id="UP001162156"/>
    </source>
</evidence>
<dbReference type="Proteomes" id="UP001162156">
    <property type="component" value="Unassembled WGS sequence"/>
</dbReference>
<reference evidence="3" key="1">
    <citation type="journal article" date="2023" name="Insect Mol. Biol.">
        <title>Genome sequencing provides insights into the evolution of gene families encoding plant cell wall-degrading enzymes in longhorned beetles.</title>
        <authorList>
            <person name="Shin N.R."/>
            <person name="Okamura Y."/>
            <person name="Kirsch R."/>
            <person name="Pauchet Y."/>
        </authorList>
    </citation>
    <scope>NUCLEOTIDE SEQUENCE</scope>
    <source>
        <strain evidence="3">RBIC_L_NR</strain>
    </source>
</reference>
<dbReference type="InterPro" id="IPR039226">
    <property type="entry name" value="Ski3/TTC37"/>
</dbReference>
<comment type="caution">
    <text evidence="3">The sequence shown here is derived from an EMBL/GenBank/DDBJ whole genome shotgun (WGS) entry which is preliminary data.</text>
</comment>
<dbReference type="GO" id="GO:0006401">
    <property type="term" value="P:RNA catabolic process"/>
    <property type="evidence" value="ECO:0007669"/>
    <property type="project" value="InterPro"/>
</dbReference>